<comment type="caution">
    <text evidence="1">The sequence shown here is derived from an EMBL/GenBank/DDBJ whole genome shotgun (WGS) entry which is preliminary data.</text>
</comment>
<sequence length="538" mass="59318">MPQVQAVAAVSARVPPQSWVIQNFGGRSSLFVSHLHRRFAFRWFLGLGGLRRRLWAIGQKFEIEGEDRGHAASICQNELLGYDKLFLGGLGGNWAAETVQGVLIQKTLCPFSLALPHSLLPRMPRQRSIPQIDAFATSEFSGRRVGILADFGDEIRWERFKLSGTRFRGVELRGFCAWEGQGNRGGGSGVTAAVVDVGVGLGGCSWAAGWLVELTVLLPYTTPVWFTSNLRVRLDIKCTRRENVCQSMDMTVRFGIVWLVSVMPVPLCNLQFNGYGSPLVLHRLYTFEPLRPLERKFLAILFTRLENVCLSVELLILAFSSTQDLYKNRFISVITDASRNGGGGRVWVGWTPAALVRGSCLGYVLATGRAQREREIGTRRRHEGRIELAAPNRCCAGLSTGEGMAVAASLGVVRRTVGSVGNAEKSGGWRVEGCGVMYIYGGKAAAGVPTSWWGTFERWARSLALVLRGGGWRVLERRYCTQGPFPLIVVVAEVVGGEEERAGWRVVEGEMSFEWESEVKRGTFRTTLEDVESGPLSP</sequence>
<reference evidence="1 2" key="1">
    <citation type="journal article" date="2024" name="J Genomics">
        <title>Draft genome sequencing and assembly of Favolaschia claudopus CIRM-BRFM 2984 isolated from oak limbs.</title>
        <authorList>
            <person name="Navarro D."/>
            <person name="Drula E."/>
            <person name="Chaduli D."/>
            <person name="Cazenave R."/>
            <person name="Ahrendt S."/>
            <person name="Wang J."/>
            <person name="Lipzen A."/>
            <person name="Daum C."/>
            <person name="Barry K."/>
            <person name="Grigoriev I.V."/>
            <person name="Favel A."/>
            <person name="Rosso M.N."/>
            <person name="Martin F."/>
        </authorList>
    </citation>
    <scope>NUCLEOTIDE SEQUENCE [LARGE SCALE GENOMIC DNA]</scope>
    <source>
        <strain evidence="1 2">CIRM-BRFM 2984</strain>
    </source>
</reference>
<protein>
    <submittedName>
        <fullName evidence="1">Uncharacterized protein</fullName>
    </submittedName>
</protein>
<accession>A0AAW0AFP4</accession>
<dbReference type="Proteomes" id="UP001362999">
    <property type="component" value="Unassembled WGS sequence"/>
</dbReference>
<dbReference type="AlphaFoldDB" id="A0AAW0AFP4"/>
<proteinExistence type="predicted"/>
<evidence type="ECO:0000313" key="1">
    <source>
        <dbReference type="EMBL" id="KAK7008110.1"/>
    </source>
</evidence>
<evidence type="ECO:0000313" key="2">
    <source>
        <dbReference type="Proteomes" id="UP001362999"/>
    </source>
</evidence>
<organism evidence="1 2">
    <name type="scientific">Favolaschia claudopus</name>
    <dbReference type="NCBI Taxonomy" id="2862362"/>
    <lineage>
        <taxon>Eukaryota</taxon>
        <taxon>Fungi</taxon>
        <taxon>Dikarya</taxon>
        <taxon>Basidiomycota</taxon>
        <taxon>Agaricomycotina</taxon>
        <taxon>Agaricomycetes</taxon>
        <taxon>Agaricomycetidae</taxon>
        <taxon>Agaricales</taxon>
        <taxon>Marasmiineae</taxon>
        <taxon>Mycenaceae</taxon>
        <taxon>Favolaschia</taxon>
    </lineage>
</organism>
<dbReference type="EMBL" id="JAWWNJ010000069">
    <property type="protein sequence ID" value="KAK7008110.1"/>
    <property type="molecule type" value="Genomic_DNA"/>
</dbReference>
<keyword evidence="2" id="KW-1185">Reference proteome</keyword>
<gene>
    <name evidence="1" type="ORF">R3P38DRAFT_2792204</name>
</gene>
<name>A0AAW0AFP4_9AGAR</name>